<dbReference type="PROSITE" id="PS50279">
    <property type="entry name" value="BPTI_KUNITZ_2"/>
    <property type="match status" value="2"/>
</dbReference>
<dbReference type="AlphaFoldDB" id="A0A1E1X1B2"/>
<dbReference type="GO" id="GO:0004867">
    <property type="term" value="F:serine-type endopeptidase inhibitor activity"/>
    <property type="evidence" value="ECO:0007669"/>
    <property type="project" value="UniProtKB-KW"/>
</dbReference>
<dbReference type="Gene3D" id="4.10.410.10">
    <property type="entry name" value="Pancreatic trypsin inhibitor Kunitz domain"/>
    <property type="match status" value="2"/>
</dbReference>
<dbReference type="PROSITE" id="PS00280">
    <property type="entry name" value="BPTI_KUNITZ_1"/>
    <property type="match status" value="1"/>
</dbReference>
<dbReference type="CDD" id="cd00109">
    <property type="entry name" value="Kunitz-type"/>
    <property type="match status" value="2"/>
</dbReference>
<dbReference type="InterPro" id="IPR036880">
    <property type="entry name" value="Kunitz_BPTI_sf"/>
</dbReference>
<dbReference type="EMBL" id="GFAC01006125">
    <property type="protein sequence ID" value="JAT93063.1"/>
    <property type="molecule type" value="mRNA"/>
</dbReference>
<evidence type="ECO:0000256" key="2">
    <source>
        <dbReference type="ARBA" id="ARBA00022525"/>
    </source>
</evidence>
<feature type="non-terminal residue" evidence="7">
    <location>
        <position position="1"/>
    </location>
</feature>
<protein>
    <submittedName>
        <fullName evidence="7">Putative tick kunitz 87</fullName>
    </submittedName>
</protein>
<dbReference type="PRINTS" id="PR00759">
    <property type="entry name" value="BASICPTASE"/>
</dbReference>
<evidence type="ECO:0000256" key="1">
    <source>
        <dbReference type="ARBA" id="ARBA00004613"/>
    </source>
</evidence>
<dbReference type="InterPro" id="IPR002223">
    <property type="entry name" value="Kunitz_BPTI"/>
</dbReference>
<keyword evidence="2" id="KW-0964">Secreted</keyword>
<keyword evidence="3" id="KW-0646">Protease inhibitor</keyword>
<comment type="subcellular location">
    <subcellularLocation>
        <location evidence="1">Secreted</location>
    </subcellularLocation>
</comment>
<evidence type="ECO:0000256" key="3">
    <source>
        <dbReference type="ARBA" id="ARBA00022690"/>
    </source>
</evidence>
<feature type="domain" description="BPTI/Kunitz inhibitor" evidence="6">
    <location>
        <begin position="107"/>
        <end position="156"/>
    </location>
</feature>
<dbReference type="PANTHER" id="PTHR10083:SF381">
    <property type="entry name" value="BPTI_KUNITZ INHIBITOR DOMAIN-CONTAINING PROTEIN"/>
    <property type="match status" value="1"/>
</dbReference>
<keyword evidence="5" id="KW-1015">Disulfide bond</keyword>
<evidence type="ECO:0000256" key="5">
    <source>
        <dbReference type="ARBA" id="ARBA00023157"/>
    </source>
</evidence>
<dbReference type="InterPro" id="IPR020901">
    <property type="entry name" value="Prtase_inh_Kunz-CS"/>
</dbReference>
<dbReference type="PANTHER" id="PTHR10083">
    <property type="entry name" value="KUNITZ-TYPE PROTEASE INHIBITOR-RELATED"/>
    <property type="match status" value="1"/>
</dbReference>
<evidence type="ECO:0000313" key="7">
    <source>
        <dbReference type="EMBL" id="JAT93063.1"/>
    </source>
</evidence>
<dbReference type="GO" id="GO:0005615">
    <property type="term" value="C:extracellular space"/>
    <property type="evidence" value="ECO:0007669"/>
    <property type="project" value="TreeGrafter"/>
</dbReference>
<dbReference type="SMART" id="SM00131">
    <property type="entry name" value="KU"/>
    <property type="match status" value="2"/>
</dbReference>
<name>A0A1E1X1B2_9ACAR</name>
<evidence type="ECO:0000256" key="4">
    <source>
        <dbReference type="ARBA" id="ARBA00022900"/>
    </source>
</evidence>
<dbReference type="InterPro" id="IPR050098">
    <property type="entry name" value="TFPI/VKTCI-like"/>
</dbReference>
<evidence type="ECO:0000259" key="6">
    <source>
        <dbReference type="PROSITE" id="PS50279"/>
    </source>
</evidence>
<accession>A0A1E1X1B2</accession>
<keyword evidence="4" id="KW-0722">Serine protease inhibitor</keyword>
<dbReference type="SUPFAM" id="SSF57362">
    <property type="entry name" value="BPTI-like"/>
    <property type="match status" value="2"/>
</dbReference>
<organism evidence="7">
    <name type="scientific">Amblyomma aureolatum</name>
    <dbReference type="NCBI Taxonomy" id="187763"/>
    <lineage>
        <taxon>Eukaryota</taxon>
        <taxon>Metazoa</taxon>
        <taxon>Ecdysozoa</taxon>
        <taxon>Arthropoda</taxon>
        <taxon>Chelicerata</taxon>
        <taxon>Arachnida</taxon>
        <taxon>Acari</taxon>
        <taxon>Parasitiformes</taxon>
        <taxon>Ixodida</taxon>
        <taxon>Ixodoidea</taxon>
        <taxon>Ixodidae</taxon>
        <taxon>Amblyomminae</taxon>
        <taxon>Amblyomma</taxon>
    </lineage>
</organism>
<dbReference type="Pfam" id="PF00014">
    <property type="entry name" value="Kunitz_BPTI"/>
    <property type="match status" value="2"/>
</dbReference>
<feature type="domain" description="BPTI/Kunitz inhibitor" evidence="6">
    <location>
        <begin position="30"/>
        <end position="79"/>
    </location>
</feature>
<sequence length="170" mass="19397">SDMFVPVLSAVFIVIGTRFAADAWSRRYLCHLPPVHGPCAPVISRFYFNATSGCHRFSYSGCGGNANNFKTERQCMEFCGRFLKRKDNDGTRNGTRCDSVSPKPRRCWLPRKHGPCATVYPRFYYDPFEGCKRFSYSGCNGNANNFRTEAECIRTCGCPRRTKWTNGREK</sequence>
<proteinExistence type="evidence at transcript level"/>
<reference evidence="7" key="1">
    <citation type="journal article" date="2017" name="Front. Cell. Infect. Microbiol.">
        <title>The Distinct Transcriptional Response of the Midgut of Amblyomma sculptum and Amblyomma aureolatum Ticks to Rickettsia rickettsii Correlates to Their Differences in Susceptibility to Infection.</title>
        <authorList>
            <person name="Martins L.A."/>
            <person name="Galletti M.F.B.M."/>
            <person name="Ribeiro J.M."/>
            <person name="Fujita A."/>
            <person name="Costa F.B."/>
            <person name="Labruna M.B."/>
            <person name="Daffre S."/>
            <person name="Fogaca A.C."/>
        </authorList>
    </citation>
    <scope>NUCLEOTIDE SEQUENCE</scope>
</reference>